<dbReference type="Pfam" id="PF02515">
    <property type="entry name" value="CoA_transf_3"/>
    <property type="match status" value="1"/>
</dbReference>
<dbReference type="RefSeq" id="WP_033447166.1">
    <property type="nucleotide sequence ID" value="NZ_NEVV01000006.1"/>
</dbReference>
<dbReference type="InterPro" id="IPR044855">
    <property type="entry name" value="CoA-Trfase_III_dom3_sf"/>
</dbReference>
<gene>
    <name evidence="1" type="ORF">CAL23_18270</name>
</gene>
<dbReference type="InterPro" id="IPR023606">
    <property type="entry name" value="CoA-Trfase_III_dom_1_sf"/>
</dbReference>
<dbReference type="SUPFAM" id="SSF89796">
    <property type="entry name" value="CoA-transferase family III (CaiB/BaiF)"/>
    <property type="match status" value="1"/>
</dbReference>
<dbReference type="InterPro" id="IPR003673">
    <property type="entry name" value="CoA-Trfase_fam_III"/>
</dbReference>
<keyword evidence="1" id="KW-0808">Transferase</keyword>
<dbReference type="GO" id="GO:0016740">
    <property type="term" value="F:transferase activity"/>
    <property type="evidence" value="ECO:0007669"/>
    <property type="project" value="UniProtKB-KW"/>
</dbReference>
<comment type="caution">
    <text evidence="1">The sequence shown here is derived from an EMBL/GenBank/DDBJ whole genome shotgun (WGS) entry which is preliminary data.</text>
</comment>
<evidence type="ECO:0000313" key="1">
    <source>
        <dbReference type="EMBL" id="OZI73484.1"/>
    </source>
</evidence>
<proteinExistence type="predicted"/>
<keyword evidence="2" id="KW-1185">Reference proteome</keyword>
<dbReference type="PANTHER" id="PTHR48228">
    <property type="entry name" value="SUCCINYL-COA--D-CITRAMALATE COA-TRANSFERASE"/>
    <property type="match status" value="1"/>
</dbReference>
<dbReference type="PANTHER" id="PTHR48228:SF5">
    <property type="entry name" value="ALPHA-METHYLACYL-COA RACEMASE"/>
    <property type="match status" value="1"/>
</dbReference>
<reference evidence="1 2" key="1">
    <citation type="submission" date="2017-05" db="EMBL/GenBank/DDBJ databases">
        <title>Complete and WGS of Bordetella genogroups.</title>
        <authorList>
            <person name="Spilker T."/>
            <person name="Lipuma J."/>
        </authorList>
    </citation>
    <scope>NUCLEOTIDE SEQUENCE [LARGE SCALE GENOMIC DNA]</scope>
    <source>
        <strain evidence="1 2">AU3139</strain>
    </source>
</reference>
<dbReference type="Gene3D" id="3.40.50.10540">
    <property type="entry name" value="Crotonobetainyl-coa:carnitine coa-transferase, domain 1"/>
    <property type="match status" value="1"/>
</dbReference>
<name>A0ABX4FCT3_9BORD</name>
<protein>
    <submittedName>
        <fullName evidence="1">CoA transferase</fullName>
    </submittedName>
</protein>
<dbReference type="Gene3D" id="3.30.1540.10">
    <property type="entry name" value="formyl-coa transferase, domain 3"/>
    <property type="match status" value="1"/>
</dbReference>
<dbReference type="EMBL" id="NEVV01000006">
    <property type="protein sequence ID" value="OZI73484.1"/>
    <property type="molecule type" value="Genomic_DNA"/>
</dbReference>
<dbReference type="InterPro" id="IPR050509">
    <property type="entry name" value="CoA-transferase_III"/>
</dbReference>
<sequence>MTRAAPLAGISVVDFSELLPGPFLTQNLLELGATVVKVERPPHGDNARRLYPGVYASVNRGKRGEMLDLKQAEGRARARELVAGADVLVEGFRPGVMARLGLDYEQARALNERLVYVSLSGYGQDGPQARQPGHDINYLAAAGALALAGSDPAEPAPGAGLPVADLCGAMYALSSTLAALLQRQHTGRGQWLDVALADCVMHWMNPRLGQFASAGLATLAQQRHDVLCKPAYGVFRTADDAHVAIAALEDHFWQALRGALPLAGLAGPLATYREREAQAGPINDALARAVRGRTCQALMEVLTAADVPVSRVELPGELGQSALARQRGLFDAGDGYARYPVRLDHMGAA</sequence>
<dbReference type="Proteomes" id="UP000216524">
    <property type="component" value="Unassembled WGS sequence"/>
</dbReference>
<organism evidence="1 2">
    <name type="scientific">Bordetella genomosp. 6</name>
    <dbReference type="NCBI Taxonomy" id="463024"/>
    <lineage>
        <taxon>Bacteria</taxon>
        <taxon>Pseudomonadati</taxon>
        <taxon>Pseudomonadota</taxon>
        <taxon>Betaproteobacteria</taxon>
        <taxon>Burkholderiales</taxon>
        <taxon>Alcaligenaceae</taxon>
        <taxon>Bordetella</taxon>
    </lineage>
</organism>
<evidence type="ECO:0000313" key="2">
    <source>
        <dbReference type="Proteomes" id="UP000216524"/>
    </source>
</evidence>
<accession>A0ABX4FCT3</accession>